<accession>A0AAD6RXQ7</accession>
<organism evidence="1 2">
    <name type="scientific">Mycena alexandri</name>
    <dbReference type="NCBI Taxonomy" id="1745969"/>
    <lineage>
        <taxon>Eukaryota</taxon>
        <taxon>Fungi</taxon>
        <taxon>Dikarya</taxon>
        <taxon>Basidiomycota</taxon>
        <taxon>Agaricomycotina</taxon>
        <taxon>Agaricomycetes</taxon>
        <taxon>Agaricomycetidae</taxon>
        <taxon>Agaricales</taxon>
        <taxon>Marasmiineae</taxon>
        <taxon>Mycenaceae</taxon>
        <taxon>Mycena</taxon>
    </lineage>
</organism>
<evidence type="ECO:0000313" key="1">
    <source>
        <dbReference type="EMBL" id="KAJ7017189.1"/>
    </source>
</evidence>
<keyword evidence="2" id="KW-1185">Reference proteome</keyword>
<gene>
    <name evidence="1" type="ORF">C8F04DRAFT_1200870</name>
</gene>
<name>A0AAD6RXQ7_9AGAR</name>
<sequence>MAGKLQLQKEIDSIRIFASVYSTKLRGDDLAFGGGDWYGDLHAPAASVVRTPVGPNWPPGTLLQDEGVTKLELELLLSVHKCAMAMDAVTNAGLDSDDDISYKYCLRVKRPGTKVAAPAICGKQPEVDAAS</sequence>
<dbReference type="Proteomes" id="UP001218188">
    <property type="component" value="Unassembled WGS sequence"/>
</dbReference>
<evidence type="ECO:0000313" key="2">
    <source>
        <dbReference type="Proteomes" id="UP001218188"/>
    </source>
</evidence>
<dbReference type="EMBL" id="JARJCM010000426">
    <property type="protein sequence ID" value="KAJ7017189.1"/>
    <property type="molecule type" value="Genomic_DNA"/>
</dbReference>
<proteinExistence type="predicted"/>
<dbReference type="AlphaFoldDB" id="A0AAD6RXQ7"/>
<reference evidence="1" key="1">
    <citation type="submission" date="2023-03" db="EMBL/GenBank/DDBJ databases">
        <title>Massive genome expansion in bonnet fungi (Mycena s.s.) driven by repeated elements and novel gene families across ecological guilds.</title>
        <authorList>
            <consortium name="Lawrence Berkeley National Laboratory"/>
            <person name="Harder C.B."/>
            <person name="Miyauchi S."/>
            <person name="Viragh M."/>
            <person name="Kuo A."/>
            <person name="Thoen E."/>
            <person name="Andreopoulos B."/>
            <person name="Lu D."/>
            <person name="Skrede I."/>
            <person name="Drula E."/>
            <person name="Henrissat B."/>
            <person name="Morin E."/>
            <person name="Kohler A."/>
            <person name="Barry K."/>
            <person name="LaButti K."/>
            <person name="Morin E."/>
            <person name="Salamov A."/>
            <person name="Lipzen A."/>
            <person name="Mereny Z."/>
            <person name="Hegedus B."/>
            <person name="Baldrian P."/>
            <person name="Stursova M."/>
            <person name="Weitz H."/>
            <person name="Taylor A."/>
            <person name="Grigoriev I.V."/>
            <person name="Nagy L.G."/>
            <person name="Martin F."/>
            <person name="Kauserud H."/>
        </authorList>
    </citation>
    <scope>NUCLEOTIDE SEQUENCE</scope>
    <source>
        <strain evidence="1">CBHHK200</strain>
    </source>
</reference>
<protein>
    <submittedName>
        <fullName evidence="1">Uncharacterized protein</fullName>
    </submittedName>
</protein>
<comment type="caution">
    <text evidence="1">The sequence shown here is derived from an EMBL/GenBank/DDBJ whole genome shotgun (WGS) entry which is preliminary data.</text>
</comment>